<dbReference type="Gene3D" id="1.20.5.2950">
    <property type="match status" value="1"/>
</dbReference>
<evidence type="ECO:0000256" key="1">
    <source>
        <dbReference type="SAM" id="Coils"/>
    </source>
</evidence>
<evidence type="ECO:0000313" key="2">
    <source>
        <dbReference type="EMBL" id="MBC8576434.1"/>
    </source>
</evidence>
<accession>A0ABR7NJF0</accession>
<gene>
    <name evidence="2" type="ORF">H8717_08455</name>
</gene>
<name>A0ABR7NJF0_9FIRM</name>
<dbReference type="RefSeq" id="WP_262399960.1">
    <property type="nucleotide sequence ID" value="NZ_JACRTB010000011.1"/>
</dbReference>
<dbReference type="Proteomes" id="UP000658131">
    <property type="component" value="Unassembled WGS sequence"/>
</dbReference>
<reference evidence="2 3" key="1">
    <citation type="submission" date="2020-08" db="EMBL/GenBank/DDBJ databases">
        <title>Genome public.</title>
        <authorList>
            <person name="Liu C."/>
            <person name="Sun Q."/>
        </authorList>
    </citation>
    <scope>NUCLEOTIDE SEQUENCE [LARGE SCALE GENOMIC DNA]</scope>
    <source>
        <strain evidence="2 3">BX1</strain>
    </source>
</reference>
<keyword evidence="3" id="KW-1185">Reference proteome</keyword>
<protein>
    <submittedName>
        <fullName evidence="2">Uncharacterized protein</fullName>
    </submittedName>
</protein>
<feature type="coiled-coil region" evidence="1">
    <location>
        <begin position="17"/>
        <end position="62"/>
    </location>
</feature>
<dbReference type="EMBL" id="JACRTB010000011">
    <property type="protein sequence ID" value="MBC8576434.1"/>
    <property type="molecule type" value="Genomic_DNA"/>
</dbReference>
<evidence type="ECO:0000313" key="3">
    <source>
        <dbReference type="Proteomes" id="UP000658131"/>
    </source>
</evidence>
<proteinExistence type="predicted"/>
<keyword evidence="1" id="KW-0175">Coiled coil</keyword>
<comment type="caution">
    <text evidence="2">The sequence shown here is derived from an EMBL/GenBank/DDBJ whole genome shotgun (WGS) entry which is preliminary data.</text>
</comment>
<organism evidence="2 3">
    <name type="scientific">Yanshouia hominis</name>
    <dbReference type="NCBI Taxonomy" id="2763673"/>
    <lineage>
        <taxon>Bacteria</taxon>
        <taxon>Bacillati</taxon>
        <taxon>Bacillota</taxon>
        <taxon>Clostridia</taxon>
        <taxon>Eubacteriales</taxon>
        <taxon>Oscillospiraceae</taxon>
        <taxon>Yanshouia</taxon>
    </lineage>
</organism>
<sequence>MSYDAILQVSKAEETARANLSEAQNRARERIAAAQSAAEQKLADVKKQLAAETAEALAEERKRNEAYAADQAALSGQDCGRLRERAAAHMDAAVARVMERVMG</sequence>